<accession>A0A4R6QJX9</accession>
<dbReference type="Proteomes" id="UP000295361">
    <property type="component" value="Unassembled WGS sequence"/>
</dbReference>
<sequence>MPALRLTHPIHLLLTPAMTPGLKLLATALLLISTATSAAEPEQLDKVTVQLQKDPAIMPYGRINELLGLLQRHGQGLFRLEFKLTPSDPSKPLGKVQIALQHADRYIPIVPNADQVFDLPVLPQEQAREADLATNQAKGSLGIRATLRLTTPTEQLDMAQVRRIMKTAHTVRSEVLPWYLRMFFPQVLGVRVCSDQPRWELEWPEQGQLLAVPLSADPKDRDPDAVKGEPSRFCTTLSGQEQWPDAARLVAPSGSRLSMRASATR</sequence>
<gene>
    <name evidence="3" type="ORF">DES47_105205</name>
</gene>
<evidence type="ECO:0000256" key="1">
    <source>
        <dbReference type="SAM" id="MobiDB-lite"/>
    </source>
</evidence>
<protein>
    <submittedName>
        <fullName evidence="3">Uncharacterized protein</fullName>
    </submittedName>
</protein>
<reference evidence="3 4" key="1">
    <citation type="submission" date="2019-03" db="EMBL/GenBank/DDBJ databases">
        <title>Genomic Encyclopedia of Type Strains, Phase IV (KMG-IV): sequencing the most valuable type-strain genomes for metagenomic binning, comparative biology and taxonomic classification.</title>
        <authorList>
            <person name="Goeker M."/>
        </authorList>
    </citation>
    <scope>NUCLEOTIDE SEQUENCE [LARGE SCALE GENOMIC DNA]</scope>
    <source>
        <strain evidence="3 4">DSM 16998</strain>
    </source>
</reference>
<dbReference type="EMBL" id="SNXS01000005">
    <property type="protein sequence ID" value="TDP63203.1"/>
    <property type="molecule type" value="Genomic_DNA"/>
</dbReference>
<comment type="caution">
    <text evidence="3">The sequence shown here is derived from an EMBL/GenBank/DDBJ whole genome shotgun (WGS) entry which is preliminary data.</text>
</comment>
<feature type="compositionally biased region" description="Basic and acidic residues" evidence="1">
    <location>
        <begin position="217"/>
        <end position="230"/>
    </location>
</feature>
<evidence type="ECO:0000256" key="2">
    <source>
        <dbReference type="SAM" id="SignalP"/>
    </source>
</evidence>
<feature type="signal peptide" evidence="2">
    <location>
        <begin position="1"/>
        <end position="38"/>
    </location>
</feature>
<evidence type="ECO:0000313" key="3">
    <source>
        <dbReference type="EMBL" id="TDP63203.1"/>
    </source>
</evidence>
<organism evidence="3 4">
    <name type="scientific">Roseateles toxinivorans</name>
    <dbReference type="NCBI Taxonomy" id="270368"/>
    <lineage>
        <taxon>Bacteria</taxon>
        <taxon>Pseudomonadati</taxon>
        <taxon>Pseudomonadota</taxon>
        <taxon>Betaproteobacteria</taxon>
        <taxon>Burkholderiales</taxon>
        <taxon>Sphaerotilaceae</taxon>
        <taxon>Roseateles</taxon>
    </lineage>
</organism>
<proteinExistence type="predicted"/>
<evidence type="ECO:0000313" key="4">
    <source>
        <dbReference type="Proteomes" id="UP000295361"/>
    </source>
</evidence>
<keyword evidence="4" id="KW-1185">Reference proteome</keyword>
<keyword evidence="2" id="KW-0732">Signal</keyword>
<name>A0A4R6QJX9_9BURK</name>
<dbReference type="AlphaFoldDB" id="A0A4R6QJX9"/>
<feature type="chain" id="PRO_5020742252" evidence="2">
    <location>
        <begin position="39"/>
        <end position="265"/>
    </location>
</feature>
<feature type="region of interest" description="Disordered" evidence="1">
    <location>
        <begin position="215"/>
        <end position="265"/>
    </location>
</feature>
<dbReference type="InParanoid" id="A0A4R6QJX9"/>